<feature type="region of interest" description="Disordered" evidence="1">
    <location>
        <begin position="1"/>
        <end position="45"/>
    </location>
</feature>
<protein>
    <submittedName>
        <fullName evidence="2">Uncharacterized protein</fullName>
    </submittedName>
</protein>
<sequence length="82" mass="9306">MRVPPYSPPVRSEPVLGYRSRSRQAFQYQPPPTRTHTRTSGALPKAHAKKILQVTVNLRAQGSSELASIRLIDSSLRRRRAR</sequence>
<dbReference type="AlphaFoldDB" id="A0AAE1CQ61"/>
<accession>A0AAE1CQ61</accession>
<dbReference type="Proteomes" id="UP001283361">
    <property type="component" value="Unassembled WGS sequence"/>
</dbReference>
<reference evidence="2" key="1">
    <citation type="journal article" date="2023" name="G3 (Bethesda)">
        <title>A reference genome for the long-term kleptoplast-retaining sea slug Elysia crispata morphotype clarki.</title>
        <authorList>
            <person name="Eastman K.E."/>
            <person name="Pendleton A.L."/>
            <person name="Shaikh M.A."/>
            <person name="Suttiyut T."/>
            <person name="Ogas R."/>
            <person name="Tomko P."/>
            <person name="Gavelis G."/>
            <person name="Widhalm J.R."/>
            <person name="Wisecaver J.H."/>
        </authorList>
    </citation>
    <scope>NUCLEOTIDE SEQUENCE</scope>
    <source>
        <strain evidence="2">ECLA1</strain>
    </source>
</reference>
<name>A0AAE1CQ61_9GAST</name>
<gene>
    <name evidence="2" type="ORF">RRG08_016999</name>
</gene>
<comment type="caution">
    <text evidence="2">The sequence shown here is derived from an EMBL/GenBank/DDBJ whole genome shotgun (WGS) entry which is preliminary data.</text>
</comment>
<proteinExistence type="predicted"/>
<keyword evidence="3" id="KW-1185">Reference proteome</keyword>
<organism evidence="2 3">
    <name type="scientific">Elysia crispata</name>
    <name type="common">lettuce slug</name>
    <dbReference type="NCBI Taxonomy" id="231223"/>
    <lineage>
        <taxon>Eukaryota</taxon>
        <taxon>Metazoa</taxon>
        <taxon>Spiralia</taxon>
        <taxon>Lophotrochozoa</taxon>
        <taxon>Mollusca</taxon>
        <taxon>Gastropoda</taxon>
        <taxon>Heterobranchia</taxon>
        <taxon>Euthyneura</taxon>
        <taxon>Panpulmonata</taxon>
        <taxon>Sacoglossa</taxon>
        <taxon>Placobranchoidea</taxon>
        <taxon>Plakobranchidae</taxon>
        <taxon>Elysia</taxon>
    </lineage>
</organism>
<dbReference type="EMBL" id="JAWDGP010007289">
    <property type="protein sequence ID" value="KAK3726691.1"/>
    <property type="molecule type" value="Genomic_DNA"/>
</dbReference>
<evidence type="ECO:0000256" key="1">
    <source>
        <dbReference type="SAM" id="MobiDB-lite"/>
    </source>
</evidence>
<evidence type="ECO:0000313" key="3">
    <source>
        <dbReference type="Proteomes" id="UP001283361"/>
    </source>
</evidence>
<evidence type="ECO:0000313" key="2">
    <source>
        <dbReference type="EMBL" id="KAK3726691.1"/>
    </source>
</evidence>